<accession>A0AAW3X2D8</accession>
<dbReference type="Proteomes" id="UP000653904">
    <property type="component" value="Unassembled WGS sequence"/>
</dbReference>
<proteinExistence type="predicted"/>
<sequence>MNCAIIIKDAKFFGHITQTILSGQYVVYNGKYYEVHEISPDYGIVLRRASDLYSSRRYYRQLRTYHMGKVEQSEMVSSRNVAGMKLMTGCCDFSVDTDGYLDMQDLHDCRTARHVDLREDPKAGSYRRSYHNKRILTVKLPDMDEDMRYTLGLLFSELFRSLYPAGWEYLAVLAKKPEDLEETYSLLTYDLEEENSTENLYIVEDSELDLGLLDSVSRNMPRMMEILEDYLSWHLEKLGEEEKEQAEGESEEAKKDPYRKEYYFLFGGEKVSSHLKLLEVRDYLKRCGSRKNPLTRARKQELIDAREFDLQAVNTCDFCGLPLSEVSYERLNDGRIRCSDCASSAVETTGEFQEIFLRCLKMMEILYGIKIHAPIQLHVTNAEEVAKQTGIVYKPGTKFAVRAVGYAQMKNGICRIVVENGSPRLAAIETMVHELTHIWQYLNWKDREKAWNLKMEKKAYTAAARDILYEGMEIWVSIQYLYQVGESSYAAGLEQIQMARDDARGAGFRLYAAQYPLVKDMTALRKTPFTEYIPVDLEKVKSEAHRLLG</sequence>
<gene>
    <name evidence="1" type="ORF">H8S19_05575</name>
</gene>
<dbReference type="EMBL" id="JACOOW010000006">
    <property type="protein sequence ID" value="MBC5656543.1"/>
    <property type="molecule type" value="Genomic_DNA"/>
</dbReference>
<reference evidence="1 2" key="1">
    <citation type="submission" date="2020-08" db="EMBL/GenBank/DDBJ databases">
        <title>Genome public.</title>
        <authorList>
            <person name="Liu C."/>
            <person name="Sun Q."/>
        </authorList>
    </citation>
    <scope>NUCLEOTIDE SEQUENCE [LARGE SCALE GENOMIC DNA]</scope>
    <source>
        <strain evidence="1 2">BX14</strain>
    </source>
</reference>
<protein>
    <submittedName>
        <fullName evidence="1">Uncharacterized protein</fullName>
    </submittedName>
</protein>
<comment type="caution">
    <text evidence="1">The sequence shown here is derived from an EMBL/GenBank/DDBJ whole genome shotgun (WGS) entry which is preliminary data.</text>
</comment>
<organism evidence="1 2">
    <name type="scientific">Clostridium segne</name>
    <dbReference type="NCBI Taxonomy" id="2763038"/>
    <lineage>
        <taxon>Bacteria</taxon>
        <taxon>Bacillati</taxon>
        <taxon>Bacillota</taxon>
        <taxon>Clostridia</taxon>
        <taxon>Eubacteriales</taxon>
        <taxon>Clostridiaceae</taxon>
        <taxon>Clostridium</taxon>
    </lineage>
</organism>
<dbReference type="AlphaFoldDB" id="A0AAW3X2D8"/>
<keyword evidence="2" id="KW-1185">Reference proteome</keyword>
<evidence type="ECO:0000313" key="1">
    <source>
        <dbReference type="EMBL" id="MBC5656543.1"/>
    </source>
</evidence>
<name>A0AAW3X2D8_9CLOT</name>
<dbReference type="RefSeq" id="WP_186854865.1">
    <property type="nucleotide sequence ID" value="NZ_JACOOW010000006.1"/>
</dbReference>
<evidence type="ECO:0000313" key="2">
    <source>
        <dbReference type="Proteomes" id="UP000653904"/>
    </source>
</evidence>